<reference evidence="1" key="1">
    <citation type="submission" date="2015-09" db="EMBL/GenBank/DDBJ databases">
        <title>Draft Genome Sequences of Two Novel Amoeba-resistant Intranuclear Bacteria, Candidatus Berkiella cookevillensis and Candidatus Berkiella aquae.</title>
        <authorList>
            <person name="Mehari Y.T."/>
            <person name="Arivett B.A."/>
            <person name="Farone A.L."/>
            <person name="Gunderson J.H."/>
            <person name="Farone M.B."/>
        </authorList>
    </citation>
    <scope>NUCLEOTIDE SEQUENCE [LARGE SCALE GENOMIC DNA]</scope>
    <source>
        <strain evidence="1">CC99</strain>
    </source>
</reference>
<proteinExistence type="predicted"/>
<dbReference type="EMBL" id="LKHV02000001">
    <property type="protein sequence ID" value="MCS5708663.1"/>
    <property type="molecule type" value="Genomic_DNA"/>
</dbReference>
<reference evidence="2" key="3">
    <citation type="submission" date="2021-06" db="EMBL/GenBank/DDBJ databases">
        <title>Genomic Description and Analysis of Intracellular Bacteria, Candidatus Berkiella cookevillensis and Candidatus Berkiella aquae.</title>
        <authorList>
            <person name="Kidane D.T."/>
            <person name="Mehari Y.T."/>
            <person name="Rice F.C."/>
            <person name="Arivett B.A."/>
            <person name="Farone A.L."/>
            <person name="Berk S.G."/>
            <person name="Farone M.B."/>
        </authorList>
    </citation>
    <scope>NUCLEOTIDE SEQUENCE</scope>
    <source>
        <strain evidence="2">CC99</strain>
    </source>
</reference>
<dbReference type="AlphaFoldDB" id="A0A0Q9YCF5"/>
<evidence type="ECO:0000313" key="1">
    <source>
        <dbReference type="EMBL" id="KRG18229.1"/>
    </source>
</evidence>
<dbReference type="EMBL" id="LKHV01000008">
    <property type="protein sequence ID" value="KRG18229.1"/>
    <property type="molecule type" value="Genomic_DNA"/>
</dbReference>
<dbReference type="Proteomes" id="UP000051494">
    <property type="component" value="Unassembled WGS sequence"/>
</dbReference>
<organism evidence="1">
    <name type="scientific">Candidatus Berkiella cookevillensis</name>
    <dbReference type="NCBI Taxonomy" id="437022"/>
    <lineage>
        <taxon>Bacteria</taxon>
        <taxon>Pseudomonadati</taxon>
        <taxon>Pseudomonadota</taxon>
        <taxon>Gammaproteobacteria</taxon>
        <taxon>Candidatus Berkiellales</taxon>
        <taxon>Candidatus Berkiellaceae</taxon>
        <taxon>Candidatus Berkiella</taxon>
    </lineage>
</organism>
<sequence>MGLTTNWTEENKFHPCCILSVFMKQSLPPFGDIGVSELLSYMVDGKRDSHADDRGKVYGFHFNIVPRLQIALPYLQQQFPEMATYAEQISSIKMKIILSSQRLTQKWVEGIVLKFGMSVQVDEIKAKNICDDNDVLTELQFKYLELNKPLFAIWWSTDKTTIDSTKHIAEPSVSLRQETSCSRLSKL</sequence>
<protein>
    <submittedName>
        <fullName evidence="1">Uncharacterized protein</fullName>
    </submittedName>
</protein>
<comment type="caution">
    <text evidence="1">The sequence shown here is derived from an EMBL/GenBank/DDBJ whole genome shotgun (WGS) entry which is preliminary data.</text>
</comment>
<evidence type="ECO:0000313" key="2">
    <source>
        <dbReference type="EMBL" id="MCS5708663.1"/>
    </source>
</evidence>
<keyword evidence="3" id="KW-1185">Reference proteome</keyword>
<accession>A0A0Q9YCF5</accession>
<reference evidence="2" key="2">
    <citation type="journal article" date="2016" name="Genome Announc.">
        <title>Draft Genome Sequences of Two Novel Amoeba-Resistant Intranuclear Bacteria, 'Candidatus Berkiella cookevillensis' and 'Candidatus Berkiella aquae'.</title>
        <authorList>
            <person name="Mehari Y.T."/>
            <person name="Arivett B.A."/>
            <person name="Farone A.L."/>
            <person name="Gunderson J.H."/>
            <person name="Farone M.B."/>
        </authorList>
    </citation>
    <scope>NUCLEOTIDE SEQUENCE</scope>
    <source>
        <strain evidence="2">CC99</strain>
    </source>
</reference>
<dbReference type="RefSeq" id="WP_057624757.1">
    <property type="nucleotide sequence ID" value="NZ_LKHV02000001.1"/>
</dbReference>
<evidence type="ECO:0000313" key="3">
    <source>
        <dbReference type="Proteomes" id="UP000051494"/>
    </source>
</evidence>
<name>A0A0Q9YCF5_9GAMM</name>
<gene>
    <name evidence="2" type="ORF">CC99x_007050</name>
    <name evidence="1" type="ORF">CC99x_01671</name>
</gene>